<proteinExistence type="predicted"/>
<keyword evidence="5" id="KW-1185">Reference proteome</keyword>
<accession>A0A1I5PUI2</accession>
<dbReference type="Proteomes" id="UP000199586">
    <property type="component" value="Unassembled WGS sequence"/>
</dbReference>
<evidence type="ECO:0000256" key="2">
    <source>
        <dbReference type="ARBA" id="ARBA00023315"/>
    </source>
</evidence>
<reference evidence="5" key="1">
    <citation type="submission" date="2016-10" db="EMBL/GenBank/DDBJ databases">
        <authorList>
            <person name="Varghese N."/>
            <person name="Submissions S."/>
        </authorList>
    </citation>
    <scope>NUCLEOTIDE SEQUENCE [LARGE SCALE GENOMIC DNA]</scope>
    <source>
        <strain evidence="5">CGMCC 1.9113</strain>
    </source>
</reference>
<dbReference type="PROSITE" id="PS51186">
    <property type="entry name" value="GNAT"/>
    <property type="match status" value="1"/>
</dbReference>
<keyword evidence="1 4" id="KW-0808">Transferase</keyword>
<dbReference type="GO" id="GO:0016747">
    <property type="term" value="F:acyltransferase activity, transferring groups other than amino-acyl groups"/>
    <property type="evidence" value="ECO:0007669"/>
    <property type="project" value="InterPro"/>
</dbReference>
<sequence>MQFRLRRAGQGDAPAASLVAGATFFQTFAGILAGADIIAHVAIKSSVATFAAWIADPASVVTLAEHPDGDAPIGYTVLTTPDAVGTTGPGDVELRRIYTLSLARGTGLGAALMARAIDDARALGARRLVLGVYAGNHVARAFYERQGFAVTEKRRFKVGATWHDDRVYARPI</sequence>
<name>A0A1I5PUI2_9SPHN</name>
<dbReference type="SUPFAM" id="SSF55729">
    <property type="entry name" value="Acyl-CoA N-acyltransferases (Nat)"/>
    <property type="match status" value="1"/>
</dbReference>
<dbReference type="PANTHER" id="PTHR43877">
    <property type="entry name" value="AMINOALKYLPHOSPHONATE N-ACETYLTRANSFERASE-RELATED-RELATED"/>
    <property type="match status" value="1"/>
</dbReference>
<dbReference type="Gene3D" id="3.40.630.30">
    <property type="match status" value="1"/>
</dbReference>
<dbReference type="CDD" id="cd04301">
    <property type="entry name" value="NAT_SF"/>
    <property type="match status" value="1"/>
</dbReference>
<keyword evidence="2" id="KW-0012">Acyltransferase</keyword>
<evidence type="ECO:0000313" key="4">
    <source>
        <dbReference type="EMBL" id="SFP37639.1"/>
    </source>
</evidence>
<dbReference type="Pfam" id="PF00583">
    <property type="entry name" value="Acetyltransf_1"/>
    <property type="match status" value="1"/>
</dbReference>
<dbReference type="InterPro" id="IPR016181">
    <property type="entry name" value="Acyl_CoA_acyltransferase"/>
</dbReference>
<dbReference type="RefSeq" id="WP_177200041.1">
    <property type="nucleotide sequence ID" value="NZ_FOXP01000001.1"/>
</dbReference>
<dbReference type="EMBL" id="FOXP01000001">
    <property type="protein sequence ID" value="SFP37639.1"/>
    <property type="molecule type" value="Genomic_DNA"/>
</dbReference>
<feature type="domain" description="N-acetyltransferase" evidence="3">
    <location>
        <begin position="22"/>
        <end position="172"/>
    </location>
</feature>
<organism evidence="4 5">
    <name type="scientific">Sphingomonas rubra</name>
    <dbReference type="NCBI Taxonomy" id="634430"/>
    <lineage>
        <taxon>Bacteria</taxon>
        <taxon>Pseudomonadati</taxon>
        <taxon>Pseudomonadota</taxon>
        <taxon>Alphaproteobacteria</taxon>
        <taxon>Sphingomonadales</taxon>
        <taxon>Sphingomonadaceae</taxon>
        <taxon>Sphingomonas</taxon>
    </lineage>
</organism>
<evidence type="ECO:0000313" key="5">
    <source>
        <dbReference type="Proteomes" id="UP000199586"/>
    </source>
</evidence>
<dbReference type="STRING" id="634430.SAMN04488241_101235"/>
<dbReference type="InterPro" id="IPR050832">
    <property type="entry name" value="Bact_Acetyltransf"/>
</dbReference>
<dbReference type="AlphaFoldDB" id="A0A1I5PUI2"/>
<evidence type="ECO:0000256" key="1">
    <source>
        <dbReference type="ARBA" id="ARBA00022679"/>
    </source>
</evidence>
<protein>
    <submittedName>
        <fullName evidence="4">Acetyltransferase (GNAT) family protein</fullName>
    </submittedName>
</protein>
<dbReference type="InterPro" id="IPR000182">
    <property type="entry name" value="GNAT_dom"/>
</dbReference>
<evidence type="ECO:0000259" key="3">
    <source>
        <dbReference type="PROSITE" id="PS51186"/>
    </source>
</evidence>
<gene>
    <name evidence="4" type="ORF">SAMN04488241_101235</name>
</gene>